<feature type="non-terminal residue" evidence="2">
    <location>
        <position position="131"/>
    </location>
</feature>
<dbReference type="InterPro" id="IPR006311">
    <property type="entry name" value="TAT_signal"/>
</dbReference>
<organism evidence="2">
    <name type="scientific">marine metagenome</name>
    <dbReference type="NCBI Taxonomy" id="408172"/>
    <lineage>
        <taxon>unclassified sequences</taxon>
        <taxon>metagenomes</taxon>
        <taxon>ecological metagenomes</taxon>
    </lineage>
</organism>
<dbReference type="InterPro" id="IPR019546">
    <property type="entry name" value="TAT_signal_bac_arc"/>
</dbReference>
<sequence length="131" mass="14047">MKTPNRRKFIKHTTIAAGAAFTLPRAARAVGANEKITVGIIGPGGMGSAHLGTLCQNNEVNIAYVCDVDERRAAKARSTAEKAKGKAPKVVGDMRRIFEDKDVDAVWIATPDHWHAPATILACDAGKHVYV</sequence>
<name>A0A382JLY5_9ZZZZ</name>
<evidence type="ECO:0000313" key="2">
    <source>
        <dbReference type="EMBL" id="SVC13140.1"/>
    </source>
</evidence>
<evidence type="ECO:0000259" key="1">
    <source>
        <dbReference type="Pfam" id="PF01408"/>
    </source>
</evidence>
<dbReference type="InterPro" id="IPR050463">
    <property type="entry name" value="Gfo/Idh/MocA_oxidrdct_glycsds"/>
</dbReference>
<dbReference type="InterPro" id="IPR036291">
    <property type="entry name" value="NAD(P)-bd_dom_sf"/>
</dbReference>
<dbReference type="NCBIfam" id="TIGR01409">
    <property type="entry name" value="TAT_signal_seq"/>
    <property type="match status" value="1"/>
</dbReference>
<dbReference type="SUPFAM" id="SSF51735">
    <property type="entry name" value="NAD(P)-binding Rossmann-fold domains"/>
    <property type="match status" value="1"/>
</dbReference>
<dbReference type="PANTHER" id="PTHR43818:SF5">
    <property type="entry name" value="OXIDOREDUCTASE FAMILY PROTEIN"/>
    <property type="match status" value="1"/>
</dbReference>
<dbReference type="InterPro" id="IPR000683">
    <property type="entry name" value="Gfo/Idh/MocA-like_OxRdtase_N"/>
</dbReference>
<reference evidence="2" key="1">
    <citation type="submission" date="2018-05" db="EMBL/GenBank/DDBJ databases">
        <authorList>
            <person name="Lanie J.A."/>
            <person name="Ng W.-L."/>
            <person name="Kazmierczak K.M."/>
            <person name="Andrzejewski T.M."/>
            <person name="Davidsen T.M."/>
            <person name="Wayne K.J."/>
            <person name="Tettelin H."/>
            <person name="Glass J.I."/>
            <person name="Rusch D."/>
            <person name="Podicherti R."/>
            <person name="Tsui H.-C.T."/>
            <person name="Winkler M.E."/>
        </authorList>
    </citation>
    <scope>NUCLEOTIDE SEQUENCE</scope>
</reference>
<dbReference type="PROSITE" id="PS51318">
    <property type="entry name" value="TAT"/>
    <property type="match status" value="1"/>
</dbReference>
<accession>A0A382JLY5</accession>
<dbReference type="AlphaFoldDB" id="A0A382JLY5"/>
<proteinExistence type="predicted"/>
<feature type="domain" description="Gfo/Idh/MocA-like oxidoreductase N-terminal" evidence="1">
    <location>
        <begin position="36"/>
        <end position="130"/>
    </location>
</feature>
<dbReference type="Pfam" id="PF01408">
    <property type="entry name" value="GFO_IDH_MocA"/>
    <property type="match status" value="1"/>
</dbReference>
<dbReference type="PANTHER" id="PTHR43818">
    <property type="entry name" value="BCDNA.GH03377"/>
    <property type="match status" value="1"/>
</dbReference>
<protein>
    <recommendedName>
        <fullName evidence="1">Gfo/Idh/MocA-like oxidoreductase N-terminal domain-containing protein</fullName>
    </recommendedName>
</protein>
<gene>
    <name evidence="2" type="ORF">METZ01_LOCUS265994</name>
</gene>
<dbReference type="GO" id="GO:0000166">
    <property type="term" value="F:nucleotide binding"/>
    <property type="evidence" value="ECO:0007669"/>
    <property type="project" value="InterPro"/>
</dbReference>
<dbReference type="EMBL" id="UINC01075194">
    <property type="protein sequence ID" value="SVC13140.1"/>
    <property type="molecule type" value="Genomic_DNA"/>
</dbReference>
<dbReference type="Gene3D" id="3.40.50.720">
    <property type="entry name" value="NAD(P)-binding Rossmann-like Domain"/>
    <property type="match status" value="1"/>
</dbReference>